<dbReference type="EC" id="6.2.1.1" evidence="5"/>
<dbReference type="GO" id="GO:0003987">
    <property type="term" value="F:acetate-CoA ligase activity"/>
    <property type="evidence" value="ECO:0007669"/>
    <property type="project" value="UniProtKB-UniRule"/>
</dbReference>
<comment type="similarity">
    <text evidence="1 5">Belongs to the ATP-dependent AMP-binding enzyme family.</text>
</comment>
<reference evidence="9" key="1">
    <citation type="submission" date="2021-01" db="EMBL/GenBank/DDBJ databases">
        <authorList>
            <person name="Corre E."/>
            <person name="Pelletier E."/>
            <person name="Niang G."/>
            <person name="Scheremetjew M."/>
            <person name="Finn R."/>
            <person name="Kale V."/>
            <person name="Holt S."/>
            <person name="Cochrane G."/>
            <person name="Meng A."/>
            <person name="Brown T."/>
            <person name="Cohen L."/>
        </authorList>
    </citation>
    <scope>NUCLEOTIDE SEQUENCE</scope>
    <source>
        <strain evidence="9">CCMP127</strain>
    </source>
</reference>
<gene>
    <name evidence="9" type="ORF">ACOF00016_LOCUS1707</name>
</gene>
<sequence length="666" mass="73473">MSETKNLAAHDIAKVFPALNTDGQPSFEDYKKAHAASVADVGAFWSKEAKERLDWTLPFTRALSGDLDAGDITWFAGGKLNVCYNAVDRHALTKPNQVAIVFEGDETDDIRQITYLELQRKISKIANALIMQGVQKGDVVTIYMPMIPELAMTMLACARIGAIHSVVFAGFSAEALAQRISAAKSAFLVTADIGKRGGKTIDLKGIIDTARTKMDCEQVLKAVLVWERFYDADKPPVYEPKPKDIRMDQLVAVQRPYCPPTVMDAEDALFILYTSGSTGQPKGLVHTTGGYALYAAFTTQKSFDLREGDLFACVADCGWITGHSYVVYGPLLNGSTTFMFESTPVYPDPGRYWDMCQRHKITQFYTAPTAIRLLMRYGDDHPTKYDMSSVRSLGTVGEPINPEAWRWYYEVVGKEKCSVVDTYWQTETGGHIVTNFPGITPMKPGSCTLPSYGIDAVVLDAISGQPVTERDENGKKTGVMAIRQPWPGMARTCLYDHPRYLSTYLHVYKGYYFTGDSVVQDKDDYFWIIGRVDDVVNVSGHRIGTAEIESALVAHAAVAQAAVVGQAHEIKGQSIAAFVMLVSGYEESAELIKELRMLVRQEIGGFAAPDMICVTPSLPMTRSGKIMRRILRKIVNKEVDSLGDTSTLADPSIVDVLISKVSDLQK</sequence>
<feature type="domain" description="AMP-dependent synthetase/ligase" evidence="6">
    <location>
        <begin position="88"/>
        <end position="486"/>
    </location>
</feature>
<evidence type="ECO:0000256" key="5">
    <source>
        <dbReference type="RuleBase" id="RU361147"/>
    </source>
</evidence>
<feature type="domain" description="AMP-binding enzyme C-terminal" evidence="7">
    <location>
        <begin position="547"/>
        <end position="625"/>
    </location>
</feature>
<dbReference type="InterPro" id="IPR042099">
    <property type="entry name" value="ANL_N_sf"/>
</dbReference>
<dbReference type="InterPro" id="IPR011904">
    <property type="entry name" value="Ac_CoA_lig"/>
</dbReference>
<dbReference type="GO" id="GO:0005524">
    <property type="term" value="F:ATP binding"/>
    <property type="evidence" value="ECO:0007669"/>
    <property type="project" value="UniProtKB-UniRule"/>
</dbReference>
<dbReference type="PANTHER" id="PTHR24095">
    <property type="entry name" value="ACETYL-COENZYME A SYNTHETASE"/>
    <property type="match status" value="1"/>
</dbReference>
<evidence type="ECO:0000256" key="1">
    <source>
        <dbReference type="ARBA" id="ARBA00006432"/>
    </source>
</evidence>
<dbReference type="AlphaFoldDB" id="A0A7S3P374"/>
<evidence type="ECO:0000256" key="3">
    <source>
        <dbReference type="ARBA" id="ARBA00022741"/>
    </source>
</evidence>
<evidence type="ECO:0000256" key="2">
    <source>
        <dbReference type="ARBA" id="ARBA00022598"/>
    </source>
</evidence>
<proteinExistence type="inferred from homology"/>
<evidence type="ECO:0000256" key="4">
    <source>
        <dbReference type="ARBA" id="ARBA00022840"/>
    </source>
</evidence>
<dbReference type="Gene3D" id="3.30.300.30">
    <property type="match status" value="1"/>
</dbReference>
<feature type="domain" description="Acetyl-coenzyme A synthetase N-terminal" evidence="8">
    <location>
        <begin position="30"/>
        <end position="86"/>
    </location>
</feature>
<evidence type="ECO:0000313" key="9">
    <source>
        <dbReference type="EMBL" id="CAE0403509.1"/>
    </source>
</evidence>
<dbReference type="Pfam" id="PF16177">
    <property type="entry name" value="ACAS_N"/>
    <property type="match status" value="1"/>
</dbReference>
<dbReference type="Pfam" id="PF00501">
    <property type="entry name" value="AMP-binding"/>
    <property type="match status" value="1"/>
</dbReference>
<comment type="catalytic activity">
    <reaction evidence="5">
        <text>acetate + ATP + CoA = acetyl-CoA + AMP + diphosphate</text>
        <dbReference type="Rhea" id="RHEA:23176"/>
        <dbReference type="ChEBI" id="CHEBI:30089"/>
        <dbReference type="ChEBI" id="CHEBI:30616"/>
        <dbReference type="ChEBI" id="CHEBI:33019"/>
        <dbReference type="ChEBI" id="CHEBI:57287"/>
        <dbReference type="ChEBI" id="CHEBI:57288"/>
        <dbReference type="ChEBI" id="CHEBI:456215"/>
        <dbReference type="EC" id="6.2.1.1"/>
    </reaction>
</comment>
<dbReference type="GO" id="GO:0016208">
    <property type="term" value="F:AMP binding"/>
    <property type="evidence" value="ECO:0007669"/>
    <property type="project" value="InterPro"/>
</dbReference>
<evidence type="ECO:0000259" key="6">
    <source>
        <dbReference type="Pfam" id="PF00501"/>
    </source>
</evidence>
<dbReference type="EMBL" id="HBIM01001952">
    <property type="protein sequence ID" value="CAE0403509.1"/>
    <property type="molecule type" value="Transcribed_RNA"/>
</dbReference>
<evidence type="ECO:0000259" key="7">
    <source>
        <dbReference type="Pfam" id="PF13193"/>
    </source>
</evidence>
<dbReference type="PANTHER" id="PTHR24095:SF14">
    <property type="entry name" value="ACETYL-COENZYME A SYNTHETASE 1"/>
    <property type="match status" value="1"/>
</dbReference>
<dbReference type="InterPro" id="IPR000873">
    <property type="entry name" value="AMP-dep_synth/lig_dom"/>
</dbReference>
<dbReference type="GO" id="GO:0019427">
    <property type="term" value="P:acetyl-CoA biosynthetic process from acetate"/>
    <property type="evidence" value="ECO:0007669"/>
    <property type="project" value="InterPro"/>
</dbReference>
<dbReference type="SUPFAM" id="SSF56801">
    <property type="entry name" value="Acetyl-CoA synthetase-like"/>
    <property type="match status" value="1"/>
</dbReference>
<name>A0A7S3P374_9STRA</name>
<dbReference type="FunFam" id="3.40.50.12780:FF:000001">
    <property type="entry name" value="Acetyl-coenzyme A synthetase"/>
    <property type="match status" value="1"/>
</dbReference>
<organism evidence="9">
    <name type="scientific">Amphora coffeiformis</name>
    <dbReference type="NCBI Taxonomy" id="265554"/>
    <lineage>
        <taxon>Eukaryota</taxon>
        <taxon>Sar</taxon>
        <taxon>Stramenopiles</taxon>
        <taxon>Ochrophyta</taxon>
        <taxon>Bacillariophyta</taxon>
        <taxon>Bacillariophyceae</taxon>
        <taxon>Bacillariophycidae</taxon>
        <taxon>Thalassiophysales</taxon>
        <taxon>Catenulaceae</taxon>
        <taxon>Amphora</taxon>
    </lineage>
</organism>
<keyword evidence="4 5" id="KW-0067">ATP-binding</keyword>
<protein>
    <recommendedName>
        <fullName evidence="5">Acetyl-coenzyme A synthetase</fullName>
        <ecNumber evidence="5">6.2.1.1</ecNumber>
    </recommendedName>
</protein>
<dbReference type="PROSITE" id="PS00455">
    <property type="entry name" value="AMP_BINDING"/>
    <property type="match status" value="1"/>
</dbReference>
<dbReference type="CDD" id="cd05966">
    <property type="entry name" value="ACS"/>
    <property type="match status" value="1"/>
</dbReference>
<dbReference type="InterPro" id="IPR045851">
    <property type="entry name" value="AMP-bd_C_sf"/>
</dbReference>
<dbReference type="Gene3D" id="3.40.50.12780">
    <property type="entry name" value="N-terminal domain of ligase-like"/>
    <property type="match status" value="1"/>
</dbReference>
<dbReference type="InterPro" id="IPR020845">
    <property type="entry name" value="AMP-binding_CS"/>
</dbReference>
<dbReference type="Pfam" id="PF13193">
    <property type="entry name" value="AMP-binding_C"/>
    <property type="match status" value="1"/>
</dbReference>
<dbReference type="InterPro" id="IPR032387">
    <property type="entry name" value="ACAS_N"/>
</dbReference>
<dbReference type="FunFam" id="3.30.300.30:FF:000004">
    <property type="entry name" value="Acetyl-coenzyme A synthetase"/>
    <property type="match status" value="1"/>
</dbReference>
<accession>A0A7S3P374</accession>
<dbReference type="InterPro" id="IPR025110">
    <property type="entry name" value="AMP-bd_C"/>
</dbReference>
<evidence type="ECO:0000259" key="8">
    <source>
        <dbReference type="Pfam" id="PF16177"/>
    </source>
</evidence>
<dbReference type="NCBIfam" id="NF001208">
    <property type="entry name" value="PRK00174.1"/>
    <property type="match status" value="1"/>
</dbReference>
<dbReference type="NCBIfam" id="TIGR02188">
    <property type="entry name" value="Ac_CoA_lig_AcsA"/>
    <property type="match status" value="1"/>
</dbReference>
<keyword evidence="3 5" id="KW-0547">Nucleotide-binding</keyword>
<keyword evidence="2 5" id="KW-0436">Ligase</keyword>